<proteinExistence type="predicted"/>
<keyword evidence="2" id="KW-1185">Reference proteome</keyword>
<reference evidence="1" key="1">
    <citation type="journal article" date="2022" name="bioRxiv">
        <title>Sequencing and chromosome-scale assembly of the giantPleurodeles waltlgenome.</title>
        <authorList>
            <person name="Brown T."/>
            <person name="Elewa A."/>
            <person name="Iarovenko S."/>
            <person name="Subramanian E."/>
            <person name="Araus A.J."/>
            <person name="Petzold A."/>
            <person name="Susuki M."/>
            <person name="Suzuki K.-i.T."/>
            <person name="Hayashi T."/>
            <person name="Toyoda A."/>
            <person name="Oliveira C."/>
            <person name="Osipova E."/>
            <person name="Leigh N.D."/>
            <person name="Simon A."/>
            <person name="Yun M.H."/>
        </authorList>
    </citation>
    <scope>NUCLEOTIDE SEQUENCE</scope>
    <source>
        <strain evidence="1">20211129_DDA</strain>
        <tissue evidence="1">Liver</tissue>
    </source>
</reference>
<protein>
    <submittedName>
        <fullName evidence="1">Uncharacterized protein</fullName>
    </submittedName>
</protein>
<accession>A0AAV7UA77</accession>
<dbReference type="Proteomes" id="UP001066276">
    <property type="component" value="Chromosome 3_1"/>
</dbReference>
<dbReference type="EMBL" id="JANPWB010000005">
    <property type="protein sequence ID" value="KAJ1185279.1"/>
    <property type="molecule type" value="Genomic_DNA"/>
</dbReference>
<dbReference type="AlphaFoldDB" id="A0AAV7UA77"/>
<sequence>MQPAISLSHKAEARNPLHACALCDNDYAPAPFGIVKKALRMDDVQIIPPPPRKQILRTPTPGMQVEITVSNTLNRVSLLMTTQGQEGGHCTSWSGRSGWSGHRPPAPMLVADGSAHTTTLTLELALVRPLQEQIEQRETQGQGRAMLLLFDDHQQGRR</sequence>
<name>A0AAV7UA77_PLEWA</name>
<evidence type="ECO:0000313" key="2">
    <source>
        <dbReference type="Proteomes" id="UP001066276"/>
    </source>
</evidence>
<comment type="caution">
    <text evidence="1">The sequence shown here is derived from an EMBL/GenBank/DDBJ whole genome shotgun (WGS) entry which is preliminary data.</text>
</comment>
<gene>
    <name evidence="1" type="ORF">NDU88_002073</name>
</gene>
<evidence type="ECO:0000313" key="1">
    <source>
        <dbReference type="EMBL" id="KAJ1185279.1"/>
    </source>
</evidence>
<organism evidence="1 2">
    <name type="scientific">Pleurodeles waltl</name>
    <name type="common">Iberian ribbed newt</name>
    <dbReference type="NCBI Taxonomy" id="8319"/>
    <lineage>
        <taxon>Eukaryota</taxon>
        <taxon>Metazoa</taxon>
        <taxon>Chordata</taxon>
        <taxon>Craniata</taxon>
        <taxon>Vertebrata</taxon>
        <taxon>Euteleostomi</taxon>
        <taxon>Amphibia</taxon>
        <taxon>Batrachia</taxon>
        <taxon>Caudata</taxon>
        <taxon>Salamandroidea</taxon>
        <taxon>Salamandridae</taxon>
        <taxon>Pleurodelinae</taxon>
        <taxon>Pleurodeles</taxon>
    </lineage>
</organism>